<dbReference type="KEGG" id="pacp:FAZ97_22755"/>
<dbReference type="SUPFAM" id="SSF53756">
    <property type="entry name" value="UDP-Glycosyltransferase/glycogen phosphorylase"/>
    <property type="match status" value="1"/>
</dbReference>
<protein>
    <recommendedName>
        <fullName evidence="3">Glycosyltransferase family 9 (Heptosyltransferase)</fullName>
    </recommendedName>
</protein>
<dbReference type="Proteomes" id="UP000434209">
    <property type="component" value="Chromosome 2"/>
</dbReference>
<evidence type="ECO:0000313" key="2">
    <source>
        <dbReference type="Proteomes" id="UP000434209"/>
    </source>
</evidence>
<proteinExistence type="predicted"/>
<dbReference type="OrthoDB" id="9781892at2"/>
<dbReference type="EMBL" id="CP046910">
    <property type="protein sequence ID" value="QGZ57715.1"/>
    <property type="molecule type" value="Genomic_DNA"/>
</dbReference>
<dbReference type="RefSeq" id="WP_158760653.1">
    <property type="nucleotide sequence ID" value="NZ_CP046910.1"/>
</dbReference>
<evidence type="ECO:0000313" key="1">
    <source>
        <dbReference type="EMBL" id="QGZ57715.1"/>
    </source>
</evidence>
<evidence type="ECO:0008006" key="3">
    <source>
        <dbReference type="Google" id="ProtNLM"/>
    </source>
</evidence>
<name>A0A7Z2G9U9_9BURK</name>
<gene>
    <name evidence="1" type="ORF">FAZ97_22755</name>
</gene>
<reference evidence="1 2" key="1">
    <citation type="submission" date="2019-12" db="EMBL/GenBank/DDBJ databases">
        <title>Paraburkholderia acidiphila 7Q-K02 sp. nov and Paraburkholderia acidisoli DHF22 sp. nov., two strains isolated from forest soil.</title>
        <authorList>
            <person name="Gao Z."/>
            <person name="Qiu L."/>
        </authorList>
    </citation>
    <scope>NUCLEOTIDE SEQUENCE [LARGE SCALE GENOMIC DNA]</scope>
    <source>
        <strain evidence="1 2">7Q-K02</strain>
    </source>
</reference>
<organism evidence="1 2">
    <name type="scientific">Paraburkholderia acidiphila</name>
    <dbReference type="NCBI Taxonomy" id="2571747"/>
    <lineage>
        <taxon>Bacteria</taxon>
        <taxon>Pseudomonadati</taxon>
        <taxon>Pseudomonadota</taxon>
        <taxon>Betaproteobacteria</taxon>
        <taxon>Burkholderiales</taxon>
        <taxon>Burkholderiaceae</taxon>
        <taxon>Paraburkholderia</taxon>
    </lineage>
</organism>
<sequence length="285" mass="32568">MATQLQIPYFAIGDQVSVTAVPQAWHAQRGERMFYSDQRVWVFKHNPHIDFRPPGPGDTEVLVLPDARLKSDADSYVKRYNSEIFGSQTEFILHRLGLECGSSRHPRLYAHEDLDIVPHKVVVHTTGSDRKLSGESGEPVIRYRFGEDEIRVMSDEVIAAIRRNYKDWLIVQIGSAHDKPVEGNNVVDLRGRLDIWESAAEIATASRFIGVNSGPMHIANCYPRVTKRIVLMEFSQGYLARENDVAFPWRAGCTRNFLTSWLDPANTYFNRFDQDYGTSFSYLKI</sequence>
<accession>A0A7Z2G9U9</accession>
<dbReference type="AlphaFoldDB" id="A0A7Z2G9U9"/>
<dbReference type="Gene3D" id="3.40.50.2000">
    <property type="entry name" value="Glycogen Phosphorylase B"/>
    <property type="match status" value="1"/>
</dbReference>
<keyword evidence="2" id="KW-1185">Reference proteome</keyword>